<evidence type="ECO:0000256" key="8">
    <source>
        <dbReference type="ARBA" id="ARBA00023136"/>
    </source>
</evidence>
<evidence type="ECO:0000256" key="10">
    <source>
        <dbReference type="ARBA" id="ARBA00035686"/>
    </source>
</evidence>
<keyword evidence="5 12" id="KW-0762">Sugar transport</keyword>
<dbReference type="RefSeq" id="WP_092711890.1">
    <property type="nucleotide sequence ID" value="NZ_FMAG01000003.1"/>
</dbReference>
<dbReference type="OrthoDB" id="7284468at2"/>
<protein>
    <recommendedName>
        <fullName evidence="10">Xylose transport system permease protein XylH</fullName>
    </recommendedName>
</protein>
<proteinExistence type="predicted"/>
<feature type="transmembrane region" description="Helical" evidence="11">
    <location>
        <begin position="106"/>
        <end position="129"/>
    </location>
</feature>
<sequence>MSSANPATESSHVVSIGDHIRNNIREYGMLIALVVIMLLFQYLTNGVLFRPQNLTNIVLQNSFIVIMALGMLLVIVAGHIDLSVGSVVGFVGAVAGVLVVQMHMNLALATVICLLMGAAVGAWHGYFIAYHRIPSFIVTLSGMLVFRGLTYAIINTTGNGSSIGPFPPAFQIVATGFIPDFMDMGGIHSTSIFLTIAIPIVMFLLAWRGRSVNEKHGIDVEPFGFFIGQNLVIAAATIFIGYQISSYRGLPNVLVLMLLLIALYGFATQRTTIGRRIYAMGGNEKATKLSGIDTRRLTFYTFINMGILASIAGIIIATRLNSATAKGGDGLELDVIAACFIGGASASGGVGKVTGAVIGALIMGVLNQGMSILGYQTDSQKMIKGAVLLAAVFIDVYNKNKG</sequence>
<evidence type="ECO:0000256" key="6">
    <source>
        <dbReference type="ARBA" id="ARBA00022692"/>
    </source>
</evidence>
<feature type="transmembrane region" description="Helical" evidence="11">
    <location>
        <begin position="297"/>
        <end position="317"/>
    </location>
</feature>
<dbReference type="Proteomes" id="UP000199101">
    <property type="component" value="Unassembled WGS sequence"/>
</dbReference>
<reference evidence="13" key="1">
    <citation type="submission" date="2016-08" db="EMBL/GenBank/DDBJ databases">
        <authorList>
            <person name="Varghese N."/>
            <person name="Submissions Spin"/>
        </authorList>
    </citation>
    <scope>NUCLEOTIDE SEQUENCE [LARGE SCALE GENOMIC DNA]</scope>
    <source>
        <strain evidence="13">HAMBI 2975</strain>
    </source>
</reference>
<dbReference type="AlphaFoldDB" id="A0A1C3VGU7"/>
<dbReference type="STRING" id="410764.GA0061103_3732"/>
<evidence type="ECO:0000256" key="11">
    <source>
        <dbReference type="SAM" id="Phobius"/>
    </source>
</evidence>
<evidence type="ECO:0000256" key="3">
    <source>
        <dbReference type="ARBA" id="ARBA00022475"/>
    </source>
</evidence>
<dbReference type="Pfam" id="PF02653">
    <property type="entry name" value="BPD_transp_2"/>
    <property type="match status" value="2"/>
</dbReference>
<feature type="transmembrane region" description="Helical" evidence="11">
    <location>
        <begin position="353"/>
        <end position="375"/>
    </location>
</feature>
<feature type="transmembrane region" description="Helical" evidence="11">
    <location>
        <begin position="82"/>
        <end position="100"/>
    </location>
</feature>
<evidence type="ECO:0000256" key="1">
    <source>
        <dbReference type="ARBA" id="ARBA00004651"/>
    </source>
</evidence>
<evidence type="ECO:0000256" key="7">
    <source>
        <dbReference type="ARBA" id="ARBA00022989"/>
    </source>
</evidence>
<evidence type="ECO:0000256" key="2">
    <source>
        <dbReference type="ARBA" id="ARBA00022448"/>
    </source>
</evidence>
<feature type="transmembrane region" description="Helical" evidence="11">
    <location>
        <begin position="250"/>
        <end position="267"/>
    </location>
</feature>
<keyword evidence="3" id="KW-1003">Cell membrane</keyword>
<dbReference type="NCBIfam" id="NF040906">
    <property type="entry name" value="GguB"/>
    <property type="match status" value="1"/>
</dbReference>
<dbReference type="PANTHER" id="PTHR32196">
    <property type="entry name" value="ABC TRANSPORTER PERMEASE PROTEIN YPHD-RELATED-RELATED"/>
    <property type="match status" value="1"/>
</dbReference>
<dbReference type="GO" id="GO:0005886">
    <property type="term" value="C:plasma membrane"/>
    <property type="evidence" value="ECO:0007669"/>
    <property type="project" value="UniProtKB-SubCell"/>
</dbReference>
<keyword evidence="6 11" id="KW-0812">Transmembrane</keyword>
<evidence type="ECO:0000256" key="4">
    <source>
        <dbReference type="ARBA" id="ARBA00022519"/>
    </source>
</evidence>
<feature type="transmembrane region" description="Helical" evidence="11">
    <location>
        <begin position="136"/>
        <end position="154"/>
    </location>
</feature>
<organism evidence="12 13">
    <name type="scientific">Rhizobium multihospitium</name>
    <dbReference type="NCBI Taxonomy" id="410764"/>
    <lineage>
        <taxon>Bacteria</taxon>
        <taxon>Pseudomonadati</taxon>
        <taxon>Pseudomonadota</taxon>
        <taxon>Alphaproteobacteria</taxon>
        <taxon>Hyphomicrobiales</taxon>
        <taxon>Rhizobiaceae</taxon>
        <taxon>Rhizobium/Agrobacterium group</taxon>
        <taxon>Rhizobium</taxon>
    </lineage>
</organism>
<accession>A0A1C3VGU7</accession>
<feature type="transmembrane region" description="Helical" evidence="11">
    <location>
        <begin position="223"/>
        <end position="244"/>
    </location>
</feature>
<feature type="transmembrane region" description="Helical" evidence="11">
    <location>
        <begin position="27"/>
        <end position="45"/>
    </location>
</feature>
<dbReference type="InterPro" id="IPR001851">
    <property type="entry name" value="ABC_transp_permease"/>
</dbReference>
<keyword evidence="7 11" id="KW-1133">Transmembrane helix</keyword>
<keyword evidence="13" id="KW-1185">Reference proteome</keyword>
<evidence type="ECO:0000313" key="13">
    <source>
        <dbReference type="Proteomes" id="UP000199101"/>
    </source>
</evidence>
<dbReference type="PANTHER" id="PTHR32196:SF32">
    <property type="entry name" value="XYLOSE TRANSPORT SYSTEM PERMEASE PROTEIN XYLH"/>
    <property type="match status" value="1"/>
</dbReference>
<evidence type="ECO:0000313" key="12">
    <source>
        <dbReference type="EMBL" id="SCB26898.1"/>
    </source>
</evidence>
<comment type="function">
    <text evidence="9">Part of the binding-protein-dependent transport system for D-xylose. Probably responsible for the translocation of the substrate across the membrane.</text>
</comment>
<dbReference type="CDD" id="cd06579">
    <property type="entry name" value="TM_PBP1_transp_AraH_like"/>
    <property type="match status" value="1"/>
</dbReference>
<evidence type="ECO:0000256" key="5">
    <source>
        <dbReference type="ARBA" id="ARBA00022597"/>
    </source>
</evidence>
<evidence type="ECO:0000256" key="9">
    <source>
        <dbReference type="ARBA" id="ARBA00035611"/>
    </source>
</evidence>
<feature type="transmembrane region" description="Helical" evidence="11">
    <location>
        <begin position="187"/>
        <end position="207"/>
    </location>
</feature>
<gene>
    <name evidence="12" type="ORF">GA0061103_3732</name>
</gene>
<dbReference type="GO" id="GO:0022857">
    <property type="term" value="F:transmembrane transporter activity"/>
    <property type="evidence" value="ECO:0007669"/>
    <property type="project" value="InterPro"/>
</dbReference>
<keyword evidence="4" id="KW-0997">Cell inner membrane</keyword>
<keyword evidence="2" id="KW-0813">Transport</keyword>
<name>A0A1C3VGU7_9HYPH</name>
<keyword evidence="8 11" id="KW-0472">Membrane</keyword>
<feature type="transmembrane region" description="Helical" evidence="11">
    <location>
        <begin position="57"/>
        <end position="75"/>
    </location>
</feature>
<dbReference type="EMBL" id="FMAG01000003">
    <property type="protein sequence ID" value="SCB26898.1"/>
    <property type="molecule type" value="Genomic_DNA"/>
</dbReference>
<comment type="subcellular location">
    <subcellularLocation>
        <location evidence="1">Cell membrane</location>
        <topology evidence="1">Multi-pass membrane protein</topology>
    </subcellularLocation>
</comment>